<dbReference type="RefSeq" id="WP_011068150.1">
    <property type="nucleotide sequence ID" value="NZ_AVQD01000003.1"/>
</dbReference>
<accession>A0A0L7B6L1</accession>
<reference evidence="1 2" key="1">
    <citation type="journal article" date="2015" name="Int J Genomics">
        <title>Comparative Genomics Revealed Genetic Diversity and Species/Strain-Level Differences in Carbohydrate Metabolism of Three Probiotic Bifidobacterial Species.</title>
        <authorList>
            <person name="Odamaki T."/>
            <person name="Horigome A."/>
            <person name="Sugahara H."/>
            <person name="Hashikura N."/>
            <person name="Minami J."/>
            <person name="Xiao J.Z."/>
            <person name="Abe F."/>
        </authorList>
    </citation>
    <scope>NUCLEOTIDE SEQUENCE [LARGE SCALE GENOMIC DNA]</scope>
    <source>
        <strain evidence="1 2">MCC 1128</strain>
    </source>
</reference>
<gene>
    <name evidence="1" type="ORF">BBM1128_02410</name>
</gene>
<comment type="caution">
    <text evidence="1">The sequence shown here is derived from an EMBL/GenBank/DDBJ whole genome shotgun (WGS) entry which is preliminary data.</text>
</comment>
<dbReference type="PATRIC" id="fig|1365965.3.peg.489"/>
<dbReference type="Proteomes" id="UP000037193">
    <property type="component" value="Unassembled WGS sequence"/>
</dbReference>
<name>A0A0L7B6L1_BIFBR</name>
<organism evidence="1 2">
    <name type="scientific">Bifidobacterium breve MCC 1128</name>
    <dbReference type="NCBI Taxonomy" id="1365965"/>
    <lineage>
        <taxon>Bacteria</taxon>
        <taxon>Bacillati</taxon>
        <taxon>Actinomycetota</taxon>
        <taxon>Actinomycetes</taxon>
        <taxon>Bifidobacteriales</taxon>
        <taxon>Bifidobacteriaceae</taxon>
        <taxon>Bifidobacterium</taxon>
    </lineage>
</organism>
<protein>
    <submittedName>
        <fullName evidence="1">Uncharacterized protein</fullName>
    </submittedName>
</protein>
<dbReference type="AlphaFoldDB" id="A0A0L7B6L1"/>
<evidence type="ECO:0000313" key="1">
    <source>
        <dbReference type="EMBL" id="KOA42878.1"/>
    </source>
</evidence>
<proteinExistence type="predicted"/>
<sequence length="173" mass="18974">MSSVFKPNNAALRKMERELQRSFNKFNITVPVRIEQPEIPHDWVADTSLAANSTIINAGDNSQITVNSQNVQQSQTIVSEPDSFGDLRMVMQEILCKLSDLELTDEDSQELKESAEEVIAELDSDTPDTGKIRGFARLIKRILTPIATAAIAGAATGTGALVQQWIETLTQAC</sequence>
<evidence type="ECO:0000313" key="2">
    <source>
        <dbReference type="Proteomes" id="UP000037193"/>
    </source>
</evidence>
<dbReference type="EMBL" id="AVQD01000003">
    <property type="protein sequence ID" value="KOA42878.1"/>
    <property type="molecule type" value="Genomic_DNA"/>
</dbReference>